<feature type="transmembrane region" description="Helical" evidence="5">
    <location>
        <begin position="260"/>
        <end position="282"/>
    </location>
</feature>
<feature type="transmembrane region" description="Helical" evidence="5">
    <location>
        <begin position="235"/>
        <end position="254"/>
    </location>
</feature>
<dbReference type="Proteomes" id="UP001196565">
    <property type="component" value="Unassembled WGS sequence"/>
</dbReference>
<evidence type="ECO:0000256" key="1">
    <source>
        <dbReference type="ARBA" id="ARBA00004141"/>
    </source>
</evidence>
<dbReference type="InterPro" id="IPR052561">
    <property type="entry name" value="ComplexI_Subunit1"/>
</dbReference>
<accession>A0ABS7A1Y9</accession>
<dbReference type="RefSeq" id="WP_219760677.1">
    <property type="nucleotide sequence ID" value="NZ_JAHYBZ010000001.1"/>
</dbReference>
<dbReference type="Pfam" id="PF00146">
    <property type="entry name" value="NADHdh"/>
    <property type="match status" value="1"/>
</dbReference>
<dbReference type="InterPro" id="IPR001694">
    <property type="entry name" value="NADH_UbQ_OxRdtase_su1/FPO"/>
</dbReference>
<feature type="transmembrane region" description="Helical" evidence="5">
    <location>
        <begin position="98"/>
        <end position="118"/>
    </location>
</feature>
<protein>
    <submittedName>
        <fullName evidence="6">NADH-quinone oxidoreductase subunit H</fullName>
        <ecNumber evidence="6">1.6.5.11</ecNumber>
    </submittedName>
</protein>
<evidence type="ECO:0000256" key="5">
    <source>
        <dbReference type="SAM" id="Phobius"/>
    </source>
</evidence>
<dbReference type="EC" id="1.6.5.11" evidence="6"/>
<evidence type="ECO:0000256" key="4">
    <source>
        <dbReference type="ARBA" id="ARBA00023136"/>
    </source>
</evidence>
<feature type="transmembrane region" description="Helical" evidence="5">
    <location>
        <begin position="139"/>
        <end position="161"/>
    </location>
</feature>
<evidence type="ECO:0000313" key="6">
    <source>
        <dbReference type="EMBL" id="MBW6396288.1"/>
    </source>
</evidence>
<organism evidence="6 7">
    <name type="scientific">Roseomonas alba</name>
    <dbReference type="NCBI Taxonomy" id="2846776"/>
    <lineage>
        <taxon>Bacteria</taxon>
        <taxon>Pseudomonadati</taxon>
        <taxon>Pseudomonadota</taxon>
        <taxon>Alphaproteobacteria</taxon>
        <taxon>Acetobacterales</taxon>
        <taxon>Roseomonadaceae</taxon>
        <taxon>Roseomonas</taxon>
    </lineage>
</organism>
<dbReference type="EMBL" id="JAHYBZ010000001">
    <property type="protein sequence ID" value="MBW6396288.1"/>
    <property type="molecule type" value="Genomic_DNA"/>
</dbReference>
<evidence type="ECO:0000256" key="3">
    <source>
        <dbReference type="ARBA" id="ARBA00022989"/>
    </source>
</evidence>
<evidence type="ECO:0000256" key="2">
    <source>
        <dbReference type="ARBA" id="ARBA00022692"/>
    </source>
</evidence>
<keyword evidence="7" id="KW-1185">Reference proteome</keyword>
<comment type="subcellular location">
    <subcellularLocation>
        <location evidence="1">Membrane</location>
        <topology evidence="1">Multi-pass membrane protein</topology>
    </subcellularLocation>
</comment>
<keyword evidence="3 5" id="KW-1133">Transmembrane helix</keyword>
<dbReference type="PANTHER" id="PTHR43359">
    <property type="entry name" value="FORMATE HYDROGENLYASE SUBUNIT 4"/>
    <property type="match status" value="1"/>
</dbReference>
<proteinExistence type="predicted"/>
<feature type="transmembrane region" description="Helical" evidence="5">
    <location>
        <begin position="173"/>
        <end position="192"/>
    </location>
</feature>
<feature type="transmembrane region" description="Helical" evidence="5">
    <location>
        <begin position="64"/>
        <end position="86"/>
    </location>
</feature>
<name>A0ABS7A1Y9_9PROT</name>
<evidence type="ECO:0000313" key="7">
    <source>
        <dbReference type="Proteomes" id="UP001196565"/>
    </source>
</evidence>
<feature type="transmembrane region" description="Helical" evidence="5">
    <location>
        <begin position="294"/>
        <end position="314"/>
    </location>
</feature>
<dbReference type="PANTHER" id="PTHR43359:SF1">
    <property type="entry name" value="FORMATE HYDROGENLYASE SUBUNIT 4-RELATED"/>
    <property type="match status" value="1"/>
</dbReference>
<gene>
    <name evidence="6" type="ORF">KPL78_00445</name>
</gene>
<reference evidence="6 7" key="1">
    <citation type="submission" date="2021-07" db="EMBL/GenBank/DDBJ databases">
        <authorList>
            <person name="So Y."/>
        </authorList>
    </citation>
    <scope>NUCLEOTIDE SEQUENCE [LARGE SCALE GENOMIC DNA]</scope>
    <source>
        <strain evidence="6 7">HJA6</strain>
    </source>
</reference>
<keyword evidence="6" id="KW-0560">Oxidoreductase</keyword>
<comment type="caution">
    <text evidence="6">The sequence shown here is derived from an EMBL/GenBank/DDBJ whole genome shotgun (WGS) entry which is preliminary data.</text>
</comment>
<sequence>MAVVWSILAQALHIALILAAAPLLTGVVRWMKARMMGRRGPHVLQPLRDLLKLLRKRPVLAENASAISLAAPYLAAGAAVAAAALVPSFARGMAFAPLADLILVAGLLAVGRVAMALAGMDVGTPFGGLGAAREMSFAALAEPALVVAALSLAILAGTTNLDAIAGSFRDGALGLRVSLGLALVALLAVAIAENARIPVDNPSTHLELTMVHEAMILEASGRHLALWDYAAQMRLLLWLSLLAAVFLPLGQAPAGSAPHWWVVGLAAWLVKIGGLALGLAAFESAIAKMRVFRVPEFLGAALLLGLLGAVLLFVSTGLA</sequence>
<dbReference type="GO" id="GO:0016491">
    <property type="term" value="F:oxidoreductase activity"/>
    <property type="evidence" value="ECO:0007669"/>
    <property type="project" value="UniProtKB-KW"/>
</dbReference>
<keyword evidence="4 5" id="KW-0472">Membrane</keyword>
<keyword evidence="2 5" id="KW-0812">Transmembrane</keyword>
<feature type="transmembrane region" description="Helical" evidence="5">
    <location>
        <begin position="12"/>
        <end position="31"/>
    </location>
</feature>